<proteinExistence type="predicted"/>
<sequence>MVVKYGSERYELQAGARIRCLVCHKTWSYTLGVNGYWKISKFTEHINISHKLGTSVMLSVMMALSLVTKLENGSKKKFSGSDSEDASESDDDLLVGNAVSNNDGKRRKKTVVEVEEQVKKTAKGNKSDNGFSKNGSKKKSGDSDSEDSLTMIY</sequence>
<gene>
    <name evidence="2" type="ORF">OUZ56_003220</name>
</gene>
<accession>A0ABR0A849</accession>
<protein>
    <submittedName>
        <fullName evidence="2">Uncharacterized protein</fullName>
    </submittedName>
</protein>
<name>A0ABR0A849_9CRUS</name>
<reference evidence="2 3" key="1">
    <citation type="journal article" date="2023" name="Nucleic Acids Res.">
        <title>The hologenome of Daphnia magna reveals possible DNA methylation and microbiome-mediated evolution of the host genome.</title>
        <authorList>
            <person name="Chaturvedi A."/>
            <person name="Li X."/>
            <person name="Dhandapani V."/>
            <person name="Marshall H."/>
            <person name="Kissane S."/>
            <person name="Cuenca-Cambronero M."/>
            <person name="Asole G."/>
            <person name="Calvet F."/>
            <person name="Ruiz-Romero M."/>
            <person name="Marangio P."/>
            <person name="Guigo R."/>
            <person name="Rago D."/>
            <person name="Mirbahai L."/>
            <person name="Eastwood N."/>
            <person name="Colbourne J.K."/>
            <person name="Zhou J."/>
            <person name="Mallon E."/>
            <person name="Orsini L."/>
        </authorList>
    </citation>
    <scope>NUCLEOTIDE SEQUENCE [LARGE SCALE GENOMIC DNA]</scope>
    <source>
        <strain evidence="2">LRV0_1</strain>
    </source>
</reference>
<evidence type="ECO:0000256" key="1">
    <source>
        <dbReference type="SAM" id="MobiDB-lite"/>
    </source>
</evidence>
<evidence type="ECO:0000313" key="3">
    <source>
        <dbReference type="Proteomes" id="UP001234178"/>
    </source>
</evidence>
<keyword evidence="3" id="KW-1185">Reference proteome</keyword>
<dbReference type="EMBL" id="JAOYFB010000036">
    <property type="protein sequence ID" value="KAK4021301.1"/>
    <property type="molecule type" value="Genomic_DNA"/>
</dbReference>
<organism evidence="2 3">
    <name type="scientific">Daphnia magna</name>
    <dbReference type="NCBI Taxonomy" id="35525"/>
    <lineage>
        <taxon>Eukaryota</taxon>
        <taxon>Metazoa</taxon>
        <taxon>Ecdysozoa</taxon>
        <taxon>Arthropoda</taxon>
        <taxon>Crustacea</taxon>
        <taxon>Branchiopoda</taxon>
        <taxon>Diplostraca</taxon>
        <taxon>Cladocera</taxon>
        <taxon>Anomopoda</taxon>
        <taxon>Daphniidae</taxon>
        <taxon>Daphnia</taxon>
    </lineage>
</organism>
<feature type="region of interest" description="Disordered" evidence="1">
    <location>
        <begin position="73"/>
        <end position="153"/>
    </location>
</feature>
<evidence type="ECO:0000313" key="2">
    <source>
        <dbReference type="EMBL" id="KAK4021301.1"/>
    </source>
</evidence>
<feature type="compositionally biased region" description="Acidic residues" evidence="1">
    <location>
        <begin position="82"/>
        <end position="93"/>
    </location>
</feature>
<comment type="caution">
    <text evidence="2">The sequence shown here is derived from an EMBL/GenBank/DDBJ whole genome shotgun (WGS) entry which is preliminary data.</text>
</comment>
<feature type="compositionally biased region" description="Basic and acidic residues" evidence="1">
    <location>
        <begin position="110"/>
        <end position="119"/>
    </location>
</feature>
<dbReference type="Proteomes" id="UP001234178">
    <property type="component" value="Unassembled WGS sequence"/>
</dbReference>